<dbReference type="EMBL" id="LGRX02003187">
    <property type="protein sequence ID" value="KAK3282720.1"/>
    <property type="molecule type" value="Genomic_DNA"/>
</dbReference>
<dbReference type="Pfam" id="PF05721">
    <property type="entry name" value="PhyH"/>
    <property type="match status" value="1"/>
</dbReference>
<gene>
    <name evidence="2" type="ORF">CYMTET_9562</name>
</gene>
<evidence type="ECO:0000256" key="1">
    <source>
        <dbReference type="ARBA" id="ARBA00001962"/>
    </source>
</evidence>
<dbReference type="PANTHER" id="PTHR20883:SF49">
    <property type="entry name" value="PHYTANOYL-COA DIOXYGENASE"/>
    <property type="match status" value="1"/>
</dbReference>
<dbReference type="Gene3D" id="2.60.120.620">
    <property type="entry name" value="q2cbj1_9rhob like domain"/>
    <property type="match status" value="1"/>
</dbReference>
<comment type="caution">
    <text evidence="2">The sequence shown here is derived from an EMBL/GenBank/DDBJ whole genome shotgun (WGS) entry which is preliminary data.</text>
</comment>
<dbReference type="InterPro" id="IPR008775">
    <property type="entry name" value="Phytyl_CoA_dOase-like"/>
</dbReference>
<reference evidence="2 3" key="1">
    <citation type="journal article" date="2015" name="Genome Biol. Evol.">
        <title>Comparative Genomics of a Bacterivorous Green Alga Reveals Evolutionary Causalities and Consequences of Phago-Mixotrophic Mode of Nutrition.</title>
        <authorList>
            <person name="Burns J.A."/>
            <person name="Paasch A."/>
            <person name="Narechania A."/>
            <person name="Kim E."/>
        </authorList>
    </citation>
    <scope>NUCLEOTIDE SEQUENCE [LARGE SCALE GENOMIC DNA]</scope>
    <source>
        <strain evidence="2 3">PLY_AMNH</strain>
    </source>
</reference>
<evidence type="ECO:0000313" key="3">
    <source>
        <dbReference type="Proteomes" id="UP001190700"/>
    </source>
</evidence>
<accession>A0AAE0GR93</accession>
<dbReference type="AlphaFoldDB" id="A0AAE0GR93"/>
<evidence type="ECO:0008006" key="4">
    <source>
        <dbReference type="Google" id="ProtNLM"/>
    </source>
</evidence>
<keyword evidence="3" id="KW-1185">Reference proteome</keyword>
<dbReference type="Proteomes" id="UP001190700">
    <property type="component" value="Unassembled WGS sequence"/>
</dbReference>
<dbReference type="SUPFAM" id="SSF51197">
    <property type="entry name" value="Clavaminate synthase-like"/>
    <property type="match status" value="1"/>
</dbReference>
<name>A0AAE0GR93_9CHLO</name>
<proteinExistence type="predicted"/>
<sequence length="385" mass="42988">MLNTTVLSNSLAHYLFHSAKFVCQVRCDSLLTCENMLRFGQRRGPIWKSSSDHLNSFTDVQTAVRIRSRAALSKATAGKAETPFLPSLAQNQLLQFEREGHVALPSLLDPSLLSQLGPQLYQHLSGREFTALQQNARVLLGAEALKDDFGFELDADELIELLDENECTSPFLQFFNLWRQDCPAARTLCFCPQLVAAAAQLLGCEPTQLRLYQDSSFWKRPGDSPTRWHADLHMAPLDTNRFVTLWVPMQPVLALEDGGSGLTYAGRSHRDVALKFWELDDRDVAYRYEFASHGAMELGDVSAHHGWCLHGAPGITDEECEGRLAFTVSYFVDGCHVLPDLSKPHGEDNESYASWVAEVNSVPANREMHGSGCCSERRISEQEVA</sequence>
<organism evidence="2 3">
    <name type="scientific">Cymbomonas tetramitiformis</name>
    <dbReference type="NCBI Taxonomy" id="36881"/>
    <lineage>
        <taxon>Eukaryota</taxon>
        <taxon>Viridiplantae</taxon>
        <taxon>Chlorophyta</taxon>
        <taxon>Pyramimonadophyceae</taxon>
        <taxon>Pyramimonadales</taxon>
        <taxon>Pyramimonadaceae</taxon>
        <taxon>Cymbomonas</taxon>
    </lineage>
</organism>
<dbReference type="PANTHER" id="PTHR20883">
    <property type="entry name" value="PHYTANOYL-COA DIOXYGENASE DOMAIN CONTAINING 1"/>
    <property type="match status" value="1"/>
</dbReference>
<evidence type="ECO:0000313" key="2">
    <source>
        <dbReference type="EMBL" id="KAK3282720.1"/>
    </source>
</evidence>
<comment type="cofactor">
    <cofactor evidence="1">
        <name>Fe cation</name>
        <dbReference type="ChEBI" id="CHEBI:24875"/>
    </cofactor>
</comment>
<protein>
    <recommendedName>
        <fullName evidence="4">Phytanoyl-CoA dioxygenase</fullName>
    </recommendedName>
</protein>